<feature type="compositionally biased region" description="Polar residues" evidence="7">
    <location>
        <begin position="513"/>
        <end position="524"/>
    </location>
</feature>
<organism evidence="10 11">
    <name type="scientific">Phodopus roborovskii</name>
    <name type="common">Roborovski's desert hamster</name>
    <name type="synonym">Cricetulus roborovskii</name>
    <dbReference type="NCBI Taxonomy" id="109678"/>
    <lineage>
        <taxon>Eukaryota</taxon>
        <taxon>Metazoa</taxon>
        <taxon>Chordata</taxon>
        <taxon>Craniata</taxon>
        <taxon>Vertebrata</taxon>
        <taxon>Euteleostomi</taxon>
        <taxon>Mammalia</taxon>
        <taxon>Eutheria</taxon>
        <taxon>Euarchontoglires</taxon>
        <taxon>Glires</taxon>
        <taxon>Rodentia</taxon>
        <taxon>Myomorpha</taxon>
        <taxon>Muroidea</taxon>
        <taxon>Cricetidae</taxon>
        <taxon>Cricetinae</taxon>
        <taxon>Phodopus</taxon>
    </lineage>
</organism>
<dbReference type="PANTHER" id="PTHR15607">
    <property type="entry name" value="SYNAPTONEMAL COMPLEX PROTEIN-RELATED"/>
    <property type="match status" value="1"/>
</dbReference>
<evidence type="ECO:0000256" key="5">
    <source>
        <dbReference type="ARBA" id="ARBA00023242"/>
    </source>
</evidence>
<feature type="domain" description="Synaptonemal complex protein 2 Spt16M-like" evidence="9">
    <location>
        <begin position="295"/>
        <end position="406"/>
    </location>
</feature>
<dbReference type="Pfam" id="PF18581">
    <property type="entry name" value="SYCP2_ARLD"/>
    <property type="match status" value="1"/>
</dbReference>
<keyword evidence="4" id="KW-0158">Chromosome</keyword>
<dbReference type="GO" id="GO:0000779">
    <property type="term" value="C:condensed chromosome, centromeric region"/>
    <property type="evidence" value="ECO:0007669"/>
    <property type="project" value="TreeGrafter"/>
</dbReference>
<dbReference type="Proteomes" id="UP001152836">
    <property type="component" value="Unassembled WGS sequence"/>
</dbReference>
<dbReference type="PANTHER" id="PTHR15607:SF14">
    <property type="entry name" value="SYNAPTONEMAL COMPLEX PROTEIN 2-LIKE"/>
    <property type="match status" value="1"/>
</dbReference>
<feature type="region of interest" description="Disordered" evidence="7">
    <location>
        <begin position="697"/>
        <end position="736"/>
    </location>
</feature>
<feature type="region of interest" description="Disordered" evidence="7">
    <location>
        <begin position="476"/>
        <end position="580"/>
    </location>
</feature>
<evidence type="ECO:0000256" key="6">
    <source>
        <dbReference type="SAM" id="Coils"/>
    </source>
</evidence>
<evidence type="ECO:0000256" key="7">
    <source>
        <dbReference type="SAM" id="MobiDB-lite"/>
    </source>
</evidence>
<dbReference type="Pfam" id="PF18584">
    <property type="entry name" value="SYCP2_SLD"/>
    <property type="match status" value="1"/>
</dbReference>
<feature type="compositionally biased region" description="Basic and acidic residues" evidence="7">
    <location>
        <begin position="485"/>
        <end position="500"/>
    </location>
</feature>
<evidence type="ECO:0000313" key="11">
    <source>
        <dbReference type="Proteomes" id="UP001152836"/>
    </source>
</evidence>
<dbReference type="GO" id="GO:0000800">
    <property type="term" value="C:lateral element"/>
    <property type="evidence" value="ECO:0007669"/>
    <property type="project" value="TreeGrafter"/>
</dbReference>
<name>A0AAU9ZQR8_PHORO</name>
<feature type="compositionally biased region" description="Basic and acidic residues" evidence="7">
    <location>
        <begin position="525"/>
        <end position="543"/>
    </location>
</feature>
<accession>A0AAU9ZQR8</accession>
<feature type="coiled-coil region" evidence="6">
    <location>
        <begin position="788"/>
        <end position="815"/>
    </location>
</feature>
<evidence type="ECO:0000256" key="3">
    <source>
        <dbReference type="ARBA" id="ARBA00007960"/>
    </source>
</evidence>
<evidence type="ECO:0000256" key="4">
    <source>
        <dbReference type="ARBA" id="ARBA00022454"/>
    </source>
</evidence>
<dbReference type="GO" id="GO:0140013">
    <property type="term" value="P:meiotic nuclear division"/>
    <property type="evidence" value="ECO:0007669"/>
    <property type="project" value="TreeGrafter"/>
</dbReference>
<comment type="subcellular location">
    <subcellularLocation>
        <location evidence="2">Chromosome</location>
    </subcellularLocation>
    <subcellularLocation>
        <location evidence="1">Nucleus</location>
    </subcellularLocation>
</comment>
<evidence type="ECO:0000256" key="1">
    <source>
        <dbReference type="ARBA" id="ARBA00004123"/>
    </source>
</evidence>
<dbReference type="InterPro" id="IPR041322">
    <property type="entry name" value="SYCP2_ARLD"/>
</dbReference>
<feature type="domain" description="Synaptonemal complex protein 2 armadillo-repeat-like" evidence="8">
    <location>
        <begin position="12"/>
        <end position="203"/>
    </location>
</feature>
<evidence type="ECO:0000313" key="10">
    <source>
        <dbReference type="EMBL" id="CAH6801598.1"/>
    </source>
</evidence>
<comment type="caution">
    <text evidence="10">The sequence shown here is derived from an EMBL/GenBank/DDBJ whole genome shotgun (WGS) entry which is preliminary data.</text>
</comment>
<keyword evidence="6" id="KW-0175">Coiled coil</keyword>
<protein>
    <submittedName>
        <fullName evidence="10">Sycp2l protein</fullName>
    </submittedName>
</protein>
<dbReference type="EMBL" id="CALSGD010001466">
    <property type="protein sequence ID" value="CAH6801598.1"/>
    <property type="molecule type" value="Genomic_DNA"/>
</dbReference>
<evidence type="ECO:0000256" key="2">
    <source>
        <dbReference type="ARBA" id="ARBA00004286"/>
    </source>
</evidence>
<proteinExistence type="inferred from homology"/>
<feature type="compositionally biased region" description="Polar residues" evidence="7">
    <location>
        <begin position="720"/>
        <end position="736"/>
    </location>
</feature>
<evidence type="ECO:0000259" key="8">
    <source>
        <dbReference type="Pfam" id="PF18581"/>
    </source>
</evidence>
<gene>
    <name evidence="10" type="primary">Sycp2l</name>
    <name evidence="10" type="ORF">PHOROB_LOCUS10721</name>
</gene>
<sequence length="865" mass="99010">MTGSSGWLVSTLQSLVTDASHGKGFHIIEDYLQQKESHVPQKYNQRLLHHLDRSINQELDKNEFQNCSLLLKCIQRFCKDDQGQEEPLLIQQGLIPKISGTHLGHVVPSNVSSIYMVSWFERVTGFLITEDLASDAQLMNTMGDFLDTALIISRHSRKGSIQMLDSFIFSLGFLVTEGTVKPSIQQEALSTLNGILDAAPREERRKVSSAEGTCDLMKELARMILTVGDYSQQVALSEALCRMAVGTLRNELAFQWFHDAVLAEAFKEIKNREFETDCRQFLNFLNDRLGDQRRVYSFPCLAAFAEDQEMRKPADEKLEEFWIDFNLGSRSVTFYIDNRESALWEPVQLSKEAVVKFSVMESDRRKILIIYLKEPIIISKKEVKTIEIHFDRQLGISQASVRALGEDGQWLWLSFQTPVLTKVSPDFENEDGEIPSSHERETEPTEEPTVLPEFVYDDHDLEDDDDDHCLITHSFNVHSEPAQTHTEDSSPEKPKLHDPKQVTSKHKYPSDMQEPSIQTQASKLNDTKEDSAFEEDRGQDRRRPFNFRKHYFSESNEDSGSSTSKQFWTQNYKRKSSKTYSQRRKLRISSFRILPLSPIRSDRACKEDQATLTPLWKGISRQSFPEFSDIKLQGSSVLLTPKASTQKIELQSPLSLGSLSPLEHPEFEENIPQIANRETFMESSSFKHKLKNSEHTEVLDGGIAAPKQSRLEDAPESPALTDTSTPSQEDVSENANSSAFKTAFENFTRELKRKFELKQKESPLSSEKTKEVPGCLKRFWNQINTCRLNKLERFHSSVLQELSDLEKDLQALKCLEEDALASSLFVLSLGIKRNFSRKKEARGVWSKSLFLFRNFGRNSHLTCKR</sequence>
<feature type="region of interest" description="Disordered" evidence="7">
    <location>
        <begin position="424"/>
        <end position="450"/>
    </location>
</feature>
<keyword evidence="5" id="KW-0539">Nucleus</keyword>
<comment type="similarity">
    <text evidence="3">Belongs to the SYCP2 family.</text>
</comment>
<reference evidence="10" key="1">
    <citation type="submission" date="2022-06" db="EMBL/GenBank/DDBJ databases">
        <authorList>
            <person name="Andreotti S."/>
            <person name="Wyler E."/>
        </authorList>
    </citation>
    <scope>NUCLEOTIDE SEQUENCE</scope>
</reference>
<dbReference type="InterPro" id="IPR024835">
    <property type="entry name" value="SYCP2-like"/>
</dbReference>
<keyword evidence="11" id="KW-1185">Reference proteome</keyword>
<evidence type="ECO:0000259" key="9">
    <source>
        <dbReference type="Pfam" id="PF18584"/>
    </source>
</evidence>
<dbReference type="InterPro" id="IPR040560">
    <property type="entry name" value="SYCP2_SLD"/>
</dbReference>
<dbReference type="AlphaFoldDB" id="A0AAU9ZQR8"/>